<comment type="caution">
    <text evidence="2">The sequence shown here is derived from an EMBL/GenBank/DDBJ whole genome shotgun (WGS) entry which is preliminary data.</text>
</comment>
<reference evidence="3" key="1">
    <citation type="journal article" date="2019" name="Int. J. Syst. Evol. Microbiol.">
        <title>The Global Catalogue of Microorganisms (GCM) 10K type strain sequencing project: providing services to taxonomists for standard genome sequencing and annotation.</title>
        <authorList>
            <consortium name="The Broad Institute Genomics Platform"/>
            <consortium name="The Broad Institute Genome Sequencing Center for Infectious Disease"/>
            <person name="Wu L."/>
            <person name="Ma J."/>
        </authorList>
    </citation>
    <scope>NUCLEOTIDE SEQUENCE [LARGE SCALE GENOMIC DNA]</scope>
    <source>
        <strain evidence="3">CCUG 70865</strain>
    </source>
</reference>
<protein>
    <recommendedName>
        <fullName evidence="4">Lipoprotein</fullName>
    </recommendedName>
</protein>
<keyword evidence="1" id="KW-0472">Membrane</keyword>
<sequence>MTKQKYLILSNIGIIAIVFLLNSCSSFKNNEIIIPIDEKTTDIELSLGEIDKYITIEKRQNSIDVTRNYFVDISEGIYPYIKNHTFEIPKEFELQTEKSIELRKSYYYTKNGNVKLILYEWNVADKSEVEKEKFKSIFLNIERKVTQKIGQPFFKKIESKKVRNDKTFRDDVKWQSPELNAYLFRFGDRNNTYNQIILAIYKD</sequence>
<keyword evidence="1" id="KW-0812">Transmembrane</keyword>
<evidence type="ECO:0000313" key="3">
    <source>
        <dbReference type="Proteomes" id="UP001597138"/>
    </source>
</evidence>
<evidence type="ECO:0000313" key="2">
    <source>
        <dbReference type="EMBL" id="MFD1603191.1"/>
    </source>
</evidence>
<proteinExistence type="predicted"/>
<dbReference type="Proteomes" id="UP001597138">
    <property type="component" value="Unassembled WGS sequence"/>
</dbReference>
<keyword evidence="3" id="KW-1185">Reference proteome</keyword>
<evidence type="ECO:0000256" key="1">
    <source>
        <dbReference type="SAM" id="Phobius"/>
    </source>
</evidence>
<name>A0ABW4HCQ5_9FLAO</name>
<organism evidence="2 3">
    <name type="scientific">Flavobacterium artemisiae</name>
    <dbReference type="NCBI Taxonomy" id="2126556"/>
    <lineage>
        <taxon>Bacteria</taxon>
        <taxon>Pseudomonadati</taxon>
        <taxon>Bacteroidota</taxon>
        <taxon>Flavobacteriia</taxon>
        <taxon>Flavobacteriales</taxon>
        <taxon>Flavobacteriaceae</taxon>
        <taxon>Flavobacterium</taxon>
    </lineage>
</organism>
<feature type="transmembrane region" description="Helical" evidence="1">
    <location>
        <begin position="6"/>
        <end position="24"/>
    </location>
</feature>
<dbReference type="RefSeq" id="WP_379814000.1">
    <property type="nucleotide sequence ID" value="NZ_JBHUDZ010000009.1"/>
</dbReference>
<accession>A0ABW4HCQ5</accession>
<gene>
    <name evidence="2" type="ORF">ACFSC2_10625</name>
</gene>
<dbReference type="EMBL" id="JBHUDZ010000009">
    <property type="protein sequence ID" value="MFD1603191.1"/>
    <property type="molecule type" value="Genomic_DNA"/>
</dbReference>
<keyword evidence="1" id="KW-1133">Transmembrane helix</keyword>
<evidence type="ECO:0008006" key="4">
    <source>
        <dbReference type="Google" id="ProtNLM"/>
    </source>
</evidence>